<feature type="region of interest" description="Disordered" evidence="1">
    <location>
        <begin position="499"/>
        <end position="521"/>
    </location>
</feature>
<reference evidence="2 3" key="1">
    <citation type="journal article" date="2015" name="Sci. Rep.">
        <title>Genome of the facultative scuticociliatosis pathogen Pseudocohnilembus persalinus provides insight into its virulence through horizontal gene transfer.</title>
        <authorList>
            <person name="Xiong J."/>
            <person name="Wang G."/>
            <person name="Cheng J."/>
            <person name="Tian M."/>
            <person name="Pan X."/>
            <person name="Warren A."/>
            <person name="Jiang C."/>
            <person name="Yuan D."/>
            <person name="Miao W."/>
        </authorList>
    </citation>
    <scope>NUCLEOTIDE SEQUENCE [LARGE SCALE GENOMIC DNA]</scope>
    <source>
        <strain evidence="2">36N120E</strain>
    </source>
</reference>
<proteinExistence type="predicted"/>
<sequence length="626" mass="73446">MQFIQKVGSNNNNLKTNINNQDSKQQPQQRTQNQNQTYNTINSSQKNDTHFQRNRLNSIFQDSFNRKLDSHSGLNIIRAKSILQSGENLLYIPKIELSQKINSPNSSFDSKNSSFQSSFNYNNEDKFQNPQAFHNRKNLKNKDKIRSQALNQTLQKSLFQSQFLKNKNELDNSNTVNEEESDEQSSEIQNQKYDNDNQCLIPASDSKQTPNIFFKNQNSFLKSDIENQIKSDNIHQFENKNENNFINQENFKNLAQNKGDNDLLSSINTVNLQDSTHFENSIQIQDQSQNNQDYINQELKKSTFKQYQNQNQQQEKLLTLDYIDNNLSEKQKEVQKKSINIILQATYKCPSPNNNQILNQIQNQIQNYFNDRIKNRKSDKIKVCDDIVFKLGQSEQMKITVIHQDASFITVQLEGEFLLDINNQSQEKKYILDKLHMQNLSLNQQKFFQSFMNHSKKPQSYLSLVKKNNLQKTPKQNSYQTKNIKESFQIKSLQLQPHQQQPKNFNQIQNQEQQQQQQQPINSSNLYQQLTNNNNGFPIPYKMCYSQSYNNVYNNSLLSNPFFLQNSQLSPIKENQQEYDLLEMGKNSPLSDGPYFKLDNFYNTNKLEKMSDLISLNKIKDELCDE</sequence>
<feature type="compositionally biased region" description="Low complexity" evidence="1">
    <location>
        <begin position="507"/>
        <end position="519"/>
    </location>
</feature>
<feature type="region of interest" description="Disordered" evidence="1">
    <location>
        <begin position="1"/>
        <end position="35"/>
    </location>
</feature>
<accession>A0A0V0QLS2</accession>
<name>A0A0V0QLS2_PSEPJ</name>
<feature type="compositionally biased region" description="Low complexity" evidence="1">
    <location>
        <begin position="10"/>
        <end position="35"/>
    </location>
</feature>
<gene>
    <name evidence="2" type="ORF">PPERSA_04804</name>
</gene>
<comment type="caution">
    <text evidence="2">The sequence shown here is derived from an EMBL/GenBank/DDBJ whole genome shotgun (WGS) entry which is preliminary data.</text>
</comment>
<organism evidence="2 3">
    <name type="scientific">Pseudocohnilembus persalinus</name>
    <name type="common">Ciliate</name>
    <dbReference type="NCBI Taxonomy" id="266149"/>
    <lineage>
        <taxon>Eukaryota</taxon>
        <taxon>Sar</taxon>
        <taxon>Alveolata</taxon>
        <taxon>Ciliophora</taxon>
        <taxon>Intramacronucleata</taxon>
        <taxon>Oligohymenophorea</taxon>
        <taxon>Scuticociliatia</taxon>
        <taxon>Philasterida</taxon>
        <taxon>Pseudocohnilembidae</taxon>
        <taxon>Pseudocohnilembus</taxon>
    </lineage>
</organism>
<feature type="compositionally biased region" description="Low complexity" evidence="1">
    <location>
        <begin position="103"/>
        <end position="122"/>
    </location>
</feature>
<evidence type="ECO:0000256" key="1">
    <source>
        <dbReference type="SAM" id="MobiDB-lite"/>
    </source>
</evidence>
<feature type="compositionally biased region" description="Polar residues" evidence="1">
    <location>
        <begin position="188"/>
        <end position="198"/>
    </location>
</feature>
<evidence type="ECO:0000313" key="3">
    <source>
        <dbReference type="Proteomes" id="UP000054937"/>
    </source>
</evidence>
<protein>
    <submittedName>
        <fullName evidence="2">Uncharacterized protein</fullName>
    </submittedName>
</protein>
<dbReference type="EMBL" id="LDAU01000146">
    <property type="protein sequence ID" value="KRX03009.1"/>
    <property type="molecule type" value="Genomic_DNA"/>
</dbReference>
<keyword evidence="3" id="KW-1185">Reference proteome</keyword>
<feature type="region of interest" description="Disordered" evidence="1">
    <location>
        <begin position="103"/>
        <end position="128"/>
    </location>
</feature>
<dbReference type="InParanoid" id="A0A0V0QLS2"/>
<dbReference type="AlphaFoldDB" id="A0A0V0QLS2"/>
<evidence type="ECO:0000313" key="2">
    <source>
        <dbReference type="EMBL" id="KRX03009.1"/>
    </source>
</evidence>
<dbReference type="Proteomes" id="UP000054937">
    <property type="component" value="Unassembled WGS sequence"/>
</dbReference>
<feature type="region of interest" description="Disordered" evidence="1">
    <location>
        <begin position="169"/>
        <end position="208"/>
    </location>
</feature>